<reference evidence="2" key="1">
    <citation type="submission" date="2023-02" db="EMBL/GenBank/DDBJ databases">
        <title>Kitasatospora phosalacinea NBRC 14627.</title>
        <authorList>
            <person name="Ichikawa N."/>
            <person name="Sato H."/>
            <person name="Tonouchi N."/>
        </authorList>
    </citation>
    <scope>NUCLEOTIDE SEQUENCE</scope>
    <source>
        <strain evidence="2">NBRC 14627</strain>
    </source>
</reference>
<comment type="caution">
    <text evidence="2">The sequence shown here is derived from an EMBL/GenBank/DDBJ whole genome shotgun (WGS) entry which is preliminary data.</text>
</comment>
<dbReference type="Proteomes" id="UP001165041">
    <property type="component" value="Unassembled WGS sequence"/>
</dbReference>
<protein>
    <submittedName>
        <fullName evidence="2">Uncharacterized protein</fullName>
    </submittedName>
</protein>
<gene>
    <name evidence="2" type="ORF">Kpho02_36920</name>
</gene>
<feature type="region of interest" description="Disordered" evidence="1">
    <location>
        <begin position="116"/>
        <end position="143"/>
    </location>
</feature>
<organism evidence="2 3">
    <name type="scientific">Kitasatospora phosalacinea</name>
    <dbReference type="NCBI Taxonomy" id="2065"/>
    <lineage>
        <taxon>Bacteria</taxon>
        <taxon>Bacillati</taxon>
        <taxon>Actinomycetota</taxon>
        <taxon>Actinomycetes</taxon>
        <taxon>Kitasatosporales</taxon>
        <taxon>Streptomycetaceae</taxon>
        <taxon>Kitasatospora</taxon>
    </lineage>
</organism>
<proteinExistence type="predicted"/>
<name>A0A9W6QAJ4_9ACTN</name>
<evidence type="ECO:0000256" key="1">
    <source>
        <dbReference type="SAM" id="MobiDB-lite"/>
    </source>
</evidence>
<feature type="compositionally biased region" description="Basic and acidic residues" evidence="1">
    <location>
        <begin position="117"/>
        <end position="129"/>
    </location>
</feature>
<dbReference type="EMBL" id="BSSA01000012">
    <property type="protein sequence ID" value="GLW71393.1"/>
    <property type="molecule type" value="Genomic_DNA"/>
</dbReference>
<sequence>MGVGVHLDKALRAGDYLQIASFRWSVDGHGPGEGYARIERVEHIPSADGLLNPEADGLLTMMARGQTTAAVFCQGMPGPLLLRCGGHRVADAIHAQRLAWDETNPTWPPGEPLWFRDTTEPADAHHSRTEAAGPEPLPAPLGA</sequence>
<accession>A0A9W6QAJ4</accession>
<evidence type="ECO:0000313" key="2">
    <source>
        <dbReference type="EMBL" id="GLW71393.1"/>
    </source>
</evidence>
<evidence type="ECO:0000313" key="3">
    <source>
        <dbReference type="Proteomes" id="UP001165041"/>
    </source>
</evidence>
<dbReference type="AlphaFoldDB" id="A0A9W6QAJ4"/>